<name>A0A2V1HTZ3_9MICO</name>
<evidence type="ECO:0000256" key="4">
    <source>
        <dbReference type="ARBA" id="ARBA00023163"/>
    </source>
</evidence>
<dbReference type="Proteomes" id="UP000244893">
    <property type="component" value="Unassembled WGS sequence"/>
</dbReference>
<comment type="caution">
    <text evidence="6">The sequence shown here is derived from an EMBL/GenBank/DDBJ whole genome shotgun (WGS) entry which is preliminary data.</text>
</comment>
<keyword evidence="3" id="KW-0238">DNA-binding</keyword>
<organism evidence="6 7">
    <name type="scientific">Amnibacterium flavum</name>
    <dbReference type="NCBI Taxonomy" id="2173173"/>
    <lineage>
        <taxon>Bacteria</taxon>
        <taxon>Bacillati</taxon>
        <taxon>Actinomycetota</taxon>
        <taxon>Actinomycetes</taxon>
        <taxon>Micrococcales</taxon>
        <taxon>Microbacteriaceae</taxon>
        <taxon>Amnibacterium</taxon>
    </lineage>
</organism>
<dbReference type="OrthoDB" id="3673085at2"/>
<dbReference type="GO" id="GO:0003700">
    <property type="term" value="F:DNA-binding transcription factor activity"/>
    <property type="evidence" value="ECO:0007669"/>
    <property type="project" value="InterPro"/>
</dbReference>
<dbReference type="Pfam" id="PF00126">
    <property type="entry name" value="HTH_1"/>
    <property type="match status" value="1"/>
</dbReference>
<dbReference type="InterPro" id="IPR036390">
    <property type="entry name" value="WH_DNA-bd_sf"/>
</dbReference>
<dbReference type="EMBL" id="QEOP01000001">
    <property type="protein sequence ID" value="PVZ96076.1"/>
    <property type="molecule type" value="Genomic_DNA"/>
</dbReference>
<gene>
    <name evidence="6" type="ORF">DDQ50_06460</name>
</gene>
<dbReference type="PROSITE" id="PS50931">
    <property type="entry name" value="HTH_LYSR"/>
    <property type="match status" value="1"/>
</dbReference>
<dbReference type="InterPro" id="IPR036388">
    <property type="entry name" value="WH-like_DNA-bd_sf"/>
</dbReference>
<keyword evidence="2" id="KW-0805">Transcription regulation</keyword>
<keyword evidence="4" id="KW-0804">Transcription</keyword>
<dbReference type="SUPFAM" id="SSF53850">
    <property type="entry name" value="Periplasmic binding protein-like II"/>
    <property type="match status" value="1"/>
</dbReference>
<evidence type="ECO:0000313" key="7">
    <source>
        <dbReference type="Proteomes" id="UP000244893"/>
    </source>
</evidence>
<evidence type="ECO:0000313" key="6">
    <source>
        <dbReference type="EMBL" id="PVZ96076.1"/>
    </source>
</evidence>
<evidence type="ECO:0000256" key="1">
    <source>
        <dbReference type="ARBA" id="ARBA00009437"/>
    </source>
</evidence>
<sequence>MLEIRRLRLLRELQLRGTLGAVAEALGYTTSFISQQLALLEREVGHSLLERRGRRVALTARAEILCDYTVRLLDLVEEAEGALQSSESELAGTVRVATLQSSAHALVPAMLTLLAGRHPGLRVEVEQREPEEALFETAARSFDLVIAEEYPGQTRPLREDLDRVVLASDSISLAVPDSLAGQVGSLADTSRLPWVMEPRGTLSRAWATQLCRTAGVEPDVRYETADLMAHIRLVRSGNAVGLLPEFIWAGEEPTVHLLPLPGAPRRTLITSTRLAARTSPAVGAVREALAASTP</sequence>
<dbReference type="RefSeq" id="WP_116755810.1">
    <property type="nucleotide sequence ID" value="NZ_JBHUEX010000001.1"/>
</dbReference>
<dbReference type="PANTHER" id="PTHR30346">
    <property type="entry name" value="TRANSCRIPTIONAL DUAL REGULATOR HCAR-RELATED"/>
    <property type="match status" value="1"/>
</dbReference>
<evidence type="ECO:0000256" key="3">
    <source>
        <dbReference type="ARBA" id="ARBA00023125"/>
    </source>
</evidence>
<evidence type="ECO:0000256" key="2">
    <source>
        <dbReference type="ARBA" id="ARBA00023015"/>
    </source>
</evidence>
<dbReference type="Gene3D" id="3.40.190.10">
    <property type="entry name" value="Periplasmic binding protein-like II"/>
    <property type="match status" value="2"/>
</dbReference>
<evidence type="ECO:0000259" key="5">
    <source>
        <dbReference type="PROSITE" id="PS50931"/>
    </source>
</evidence>
<keyword evidence="7" id="KW-1185">Reference proteome</keyword>
<protein>
    <submittedName>
        <fullName evidence="6">LysR family transcriptional regulator</fullName>
    </submittedName>
</protein>
<dbReference type="AlphaFoldDB" id="A0A2V1HTZ3"/>
<dbReference type="PANTHER" id="PTHR30346:SF29">
    <property type="entry name" value="LYSR SUBSTRATE-BINDING"/>
    <property type="match status" value="1"/>
</dbReference>
<dbReference type="GO" id="GO:0003677">
    <property type="term" value="F:DNA binding"/>
    <property type="evidence" value="ECO:0007669"/>
    <property type="project" value="UniProtKB-KW"/>
</dbReference>
<feature type="domain" description="HTH lysR-type" evidence="5">
    <location>
        <begin position="2"/>
        <end position="59"/>
    </location>
</feature>
<accession>A0A2V1HTZ3</accession>
<dbReference type="Gene3D" id="1.10.10.10">
    <property type="entry name" value="Winged helix-like DNA-binding domain superfamily/Winged helix DNA-binding domain"/>
    <property type="match status" value="1"/>
</dbReference>
<reference evidence="6 7" key="1">
    <citation type="submission" date="2018-05" db="EMBL/GenBank/DDBJ databases">
        <title>Amnibacterium sp. M8JJ-5, whole genome shotgun sequence.</title>
        <authorList>
            <person name="Tuo L."/>
        </authorList>
    </citation>
    <scope>NUCLEOTIDE SEQUENCE [LARGE SCALE GENOMIC DNA]</scope>
    <source>
        <strain evidence="6 7">M8JJ-5</strain>
    </source>
</reference>
<dbReference type="SUPFAM" id="SSF46785">
    <property type="entry name" value="Winged helix' DNA-binding domain"/>
    <property type="match status" value="1"/>
</dbReference>
<proteinExistence type="inferred from homology"/>
<dbReference type="InterPro" id="IPR000847">
    <property type="entry name" value="LysR_HTH_N"/>
</dbReference>
<dbReference type="Pfam" id="PF03466">
    <property type="entry name" value="LysR_substrate"/>
    <property type="match status" value="1"/>
</dbReference>
<dbReference type="InterPro" id="IPR005119">
    <property type="entry name" value="LysR_subst-bd"/>
</dbReference>
<dbReference type="GO" id="GO:0032993">
    <property type="term" value="C:protein-DNA complex"/>
    <property type="evidence" value="ECO:0007669"/>
    <property type="project" value="TreeGrafter"/>
</dbReference>
<comment type="similarity">
    <text evidence="1">Belongs to the LysR transcriptional regulatory family.</text>
</comment>